<evidence type="ECO:0000313" key="1">
    <source>
        <dbReference type="EMBL" id="MBU8875367.1"/>
    </source>
</evidence>
<dbReference type="EMBL" id="JAHOPB010000001">
    <property type="protein sequence ID" value="MBU8875367.1"/>
    <property type="molecule type" value="Genomic_DNA"/>
</dbReference>
<sequence length="83" mass="8914">MKTGQNKPRAIAIPQEYRRMRFSWVDLLVVVAVLLTLAVVVDAATGRAKAAPTSTPSLITAEVSQLPGDTDLIKARIRLATGL</sequence>
<evidence type="ECO:0000313" key="2">
    <source>
        <dbReference type="Proteomes" id="UP000727907"/>
    </source>
</evidence>
<keyword evidence="2" id="KW-1185">Reference proteome</keyword>
<name>A0ABS6IL92_9HYPH</name>
<protein>
    <submittedName>
        <fullName evidence="1">Uncharacterized protein</fullName>
    </submittedName>
</protein>
<organism evidence="1 2">
    <name type="scientific">Reyranella humidisoli</name>
    <dbReference type="NCBI Taxonomy" id="2849149"/>
    <lineage>
        <taxon>Bacteria</taxon>
        <taxon>Pseudomonadati</taxon>
        <taxon>Pseudomonadota</taxon>
        <taxon>Alphaproteobacteria</taxon>
        <taxon>Hyphomicrobiales</taxon>
        <taxon>Reyranellaceae</taxon>
        <taxon>Reyranella</taxon>
    </lineage>
</organism>
<dbReference type="RefSeq" id="WP_216962480.1">
    <property type="nucleotide sequence ID" value="NZ_JAHOPB010000001.1"/>
</dbReference>
<proteinExistence type="predicted"/>
<accession>A0ABS6IL92</accession>
<reference evidence="1 2" key="1">
    <citation type="submission" date="2021-06" db="EMBL/GenBank/DDBJ databases">
        <authorList>
            <person name="Lee D.H."/>
        </authorList>
    </citation>
    <scope>NUCLEOTIDE SEQUENCE [LARGE SCALE GENOMIC DNA]</scope>
    <source>
        <strain evidence="1 2">MMS21-HV4-11</strain>
    </source>
</reference>
<dbReference type="Proteomes" id="UP000727907">
    <property type="component" value="Unassembled WGS sequence"/>
</dbReference>
<comment type="caution">
    <text evidence="1">The sequence shown here is derived from an EMBL/GenBank/DDBJ whole genome shotgun (WGS) entry which is preliminary data.</text>
</comment>
<gene>
    <name evidence="1" type="ORF">KQ910_16455</name>
</gene>